<proteinExistence type="predicted"/>
<accession>L8E6V0</accession>
<name>L8E6V0_HUMAN</name>
<gene>
    <name evidence="1" type="primary">FBN1</name>
</gene>
<evidence type="ECO:0000313" key="1">
    <source>
        <dbReference type="EMBL" id="CCQ42970.1"/>
    </source>
</evidence>
<reference evidence="1" key="1">
    <citation type="journal article" date="2013" name="PLoS ONE">
        <title>Direct detection of alternative open reading frames translation products in human significantly expands the proteome.</title>
        <authorList>
            <person name="Vanderperre B."/>
            <person name="Lucier J.-F."/>
            <person name="Motard J."/>
            <person name="Tremblay G."/>
            <person name="Vanderperre S."/>
            <person name="Wisztorski M."/>
            <person name="Salzet M."/>
            <person name="Boisvert F.-M."/>
            <person name="Roucou X."/>
        </authorList>
    </citation>
    <scope>NUCLEOTIDE SEQUENCE</scope>
</reference>
<dbReference type="EMBL" id="HF583473">
    <property type="protein sequence ID" value="CCQ42970.1"/>
    <property type="molecule type" value="Genomic_DNA"/>
</dbReference>
<protein>
    <submittedName>
        <fullName evidence="1">Alternative protein FBN1</fullName>
    </submittedName>
</protein>
<dbReference type="ChiTaRS" id="FBN1">
    <property type="organism name" value="human"/>
</dbReference>
<organism evidence="1">
    <name type="scientific">Homo sapiens</name>
    <name type="common">Human</name>
    <dbReference type="NCBI Taxonomy" id="9606"/>
    <lineage>
        <taxon>Eukaryota</taxon>
        <taxon>Metazoa</taxon>
        <taxon>Chordata</taxon>
        <taxon>Craniata</taxon>
        <taxon>Vertebrata</taxon>
        <taxon>Euteleostomi</taxon>
        <taxon>Mammalia</taxon>
        <taxon>Eutheria</taxon>
        <taxon>Euarchontoglires</taxon>
        <taxon>Primates</taxon>
        <taxon>Haplorrhini</taxon>
        <taxon>Catarrhini</taxon>
        <taxon>Hominidae</taxon>
        <taxon>Homo</taxon>
    </lineage>
</organism>
<dbReference type="AlphaFoldDB" id="L8E6V0"/>
<dbReference type="OrthoDB" id="4062651at2759"/>
<sequence length="50" mass="5352">MSVDHVIMLTVALDGKPYLAEISVLSPFAGIPVGMDFVRGQICALAHLVR</sequence>